<dbReference type="InterPro" id="IPR001647">
    <property type="entry name" value="HTH_TetR"/>
</dbReference>
<feature type="domain" description="HTH tetR-type" evidence="3">
    <location>
        <begin position="8"/>
        <end position="68"/>
    </location>
</feature>
<protein>
    <submittedName>
        <fullName evidence="4">TetR/AcrR family transcriptional regulator</fullName>
    </submittedName>
</protein>
<dbReference type="Gene3D" id="1.10.357.10">
    <property type="entry name" value="Tetracycline Repressor, domain 2"/>
    <property type="match status" value="1"/>
</dbReference>
<sequence length="210" mass="24387">MVSVLLENDVRESVLQKAEVLFALHGYEETSMDKVAEATGINHRILRGYFKTKRLLYMEIFHIRLNRLRILLAGVPGLKSDSPERLMIFSNIYAMTFKNTAFLCLMQREISFWPYSVVRDQIDQSIKNTLQTLVTLVDIAVNEYYITDIERPIVFQSVISTMPVMGMGSPVDRMISDTIDPHRTFYSGQRVKMVLLKMMKDNQTEFIYRA</sequence>
<gene>
    <name evidence="4" type="ORF">ACFSYC_18650</name>
</gene>
<dbReference type="Proteomes" id="UP001597601">
    <property type="component" value="Unassembled WGS sequence"/>
</dbReference>
<keyword evidence="1 2" id="KW-0238">DNA-binding</keyword>
<accession>A0ABW5XUU8</accession>
<evidence type="ECO:0000313" key="5">
    <source>
        <dbReference type="Proteomes" id="UP001597601"/>
    </source>
</evidence>
<dbReference type="SUPFAM" id="SSF46689">
    <property type="entry name" value="Homeodomain-like"/>
    <property type="match status" value="1"/>
</dbReference>
<comment type="caution">
    <text evidence="4">The sequence shown here is derived from an EMBL/GenBank/DDBJ whole genome shotgun (WGS) entry which is preliminary data.</text>
</comment>
<dbReference type="InterPro" id="IPR009057">
    <property type="entry name" value="Homeodomain-like_sf"/>
</dbReference>
<evidence type="ECO:0000259" key="3">
    <source>
        <dbReference type="PROSITE" id="PS50977"/>
    </source>
</evidence>
<feature type="DNA-binding region" description="H-T-H motif" evidence="2">
    <location>
        <begin position="31"/>
        <end position="50"/>
    </location>
</feature>
<proteinExistence type="predicted"/>
<evidence type="ECO:0000256" key="2">
    <source>
        <dbReference type="PROSITE-ProRule" id="PRU00335"/>
    </source>
</evidence>
<dbReference type="EMBL" id="JBHUON010000033">
    <property type="protein sequence ID" value="MFD2866722.1"/>
    <property type="molecule type" value="Genomic_DNA"/>
</dbReference>
<reference evidence="5" key="1">
    <citation type="journal article" date="2019" name="Int. J. Syst. Evol. Microbiol.">
        <title>The Global Catalogue of Microorganisms (GCM) 10K type strain sequencing project: providing services to taxonomists for standard genome sequencing and annotation.</title>
        <authorList>
            <consortium name="The Broad Institute Genomics Platform"/>
            <consortium name="The Broad Institute Genome Sequencing Center for Infectious Disease"/>
            <person name="Wu L."/>
            <person name="Ma J."/>
        </authorList>
    </citation>
    <scope>NUCLEOTIDE SEQUENCE [LARGE SCALE GENOMIC DNA]</scope>
    <source>
        <strain evidence="5">KCTC 52232</strain>
    </source>
</reference>
<evidence type="ECO:0000256" key="1">
    <source>
        <dbReference type="ARBA" id="ARBA00023125"/>
    </source>
</evidence>
<dbReference type="PROSITE" id="PS50977">
    <property type="entry name" value="HTH_TETR_2"/>
    <property type="match status" value="1"/>
</dbReference>
<organism evidence="4 5">
    <name type="scientific">Mucilaginibacter antarcticus</name>
    <dbReference type="NCBI Taxonomy" id="1855725"/>
    <lineage>
        <taxon>Bacteria</taxon>
        <taxon>Pseudomonadati</taxon>
        <taxon>Bacteroidota</taxon>
        <taxon>Sphingobacteriia</taxon>
        <taxon>Sphingobacteriales</taxon>
        <taxon>Sphingobacteriaceae</taxon>
        <taxon>Mucilaginibacter</taxon>
    </lineage>
</organism>
<dbReference type="Pfam" id="PF00440">
    <property type="entry name" value="TetR_N"/>
    <property type="match status" value="1"/>
</dbReference>
<dbReference type="InterPro" id="IPR023772">
    <property type="entry name" value="DNA-bd_HTH_TetR-type_CS"/>
</dbReference>
<evidence type="ECO:0000313" key="4">
    <source>
        <dbReference type="EMBL" id="MFD2866722.1"/>
    </source>
</evidence>
<keyword evidence="5" id="KW-1185">Reference proteome</keyword>
<name>A0ABW5XUU8_9SPHI</name>
<dbReference type="PROSITE" id="PS01081">
    <property type="entry name" value="HTH_TETR_1"/>
    <property type="match status" value="1"/>
</dbReference>
<dbReference type="RefSeq" id="WP_377130365.1">
    <property type="nucleotide sequence ID" value="NZ_JBHUHN010000001.1"/>
</dbReference>